<evidence type="ECO:0000256" key="1">
    <source>
        <dbReference type="ARBA" id="ARBA00022884"/>
    </source>
</evidence>
<dbReference type="PROSITE" id="PS50102">
    <property type="entry name" value="RRM"/>
    <property type="match status" value="1"/>
</dbReference>
<feature type="domain" description="RRM" evidence="3">
    <location>
        <begin position="28"/>
        <end position="116"/>
    </location>
</feature>
<name>A0AAU9RA97_THLAR</name>
<organism evidence="4 5">
    <name type="scientific">Thlaspi arvense</name>
    <name type="common">Field penny-cress</name>
    <dbReference type="NCBI Taxonomy" id="13288"/>
    <lineage>
        <taxon>Eukaryota</taxon>
        <taxon>Viridiplantae</taxon>
        <taxon>Streptophyta</taxon>
        <taxon>Embryophyta</taxon>
        <taxon>Tracheophyta</taxon>
        <taxon>Spermatophyta</taxon>
        <taxon>Magnoliopsida</taxon>
        <taxon>eudicotyledons</taxon>
        <taxon>Gunneridae</taxon>
        <taxon>Pentapetalae</taxon>
        <taxon>rosids</taxon>
        <taxon>malvids</taxon>
        <taxon>Brassicales</taxon>
        <taxon>Brassicaceae</taxon>
        <taxon>Thlaspideae</taxon>
        <taxon>Thlaspi</taxon>
    </lineage>
</organism>
<proteinExistence type="predicted"/>
<dbReference type="PANTHER" id="PTHR48027">
    <property type="entry name" value="HETEROGENEOUS NUCLEAR RIBONUCLEOPROTEIN 87F-RELATED"/>
    <property type="match status" value="1"/>
</dbReference>
<dbReference type="SMART" id="SM00360">
    <property type="entry name" value="RRM"/>
    <property type="match status" value="1"/>
</dbReference>
<evidence type="ECO:0000259" key="3">
    <source>
        <dbReference type="PROSITE" id="PS50102"/>
    </source>
</evidence>
<dbReference type="GO" id="GO:0003723">
    <property type="term" value="F:RNA binding"/>
    <property type="evidence" value="ECO:0007669"/>
    <property type="project" value="UniProtKB-UniRule"/>
</dbReference>
<evidence type="ECO:0000313" key="4">
    <source>
        <dbReference type="EMBL" id="CAH2036963.1"/>
    </source>
</evidence>
<dbReference type="InterPro" id="IPR000504">
    <property type="entry name" value="RRM_dom"/>
</dbReference>
<dbReference type="AlphaFoldDB" id="A0AAU9RA97"/>
<keyword evidence="1 2" id="KW-0694">RNA-binding</keyword>
<dbReference type="InterPro" id="IPR035979">
    <property type="entry name" value="RBD_domain_sf"/>
</dbReference>
<dbReference type="InterPro" id="IPR052462">
    <property type="entry name" value="SLIRP/GR-RBP-like"/>
</dbReference>
<keyword evidence="5" id="KW-1185">Reference proteome</keyword>
<evidence type="ECO:0000313" key="5">
    <source>
        <dbReference type="Proteomes" id="UP000836841"/>
    </source>
</evidence>
<dbReference type="InterPro" id="IPR012677">
    <property type="entry name" value="Nucleotide-bd_a/b_plait_sf"/>
</dbReference>
<protein>
    <recommendedName>
        <fullName evidence="3">RRM domain-containing protein</fullName>
    </recommendedName>
</protein>
<gene>
    <name evidence="4" type="ORF">TAV2_LOCUS3491</name>
</gene>
<dbReference type="Proteomes" id="UP000836841">
    <property type="component" value="Chromosome 1"/>
</dbReference>
<dbReference type="Pfam" id="PF00076">
    <property type="entry name" value="RRM_1"/>
    <property type="match status" value="1"/>
</dbReference>
<accession>A0AAU9RA97</accession>
<dbReference type="SUPFAM" id="SSF54928">
    <property type="entry name" value="RNA-binding domain, RBD"/>
    <property type="match status" value="1"/>
</dbReference>
<reference evidence="4 5" key="1">
    <citation type="submission" date="2022-03" db="EMBL/GenBank/DDBJ databases">
        <authorList>
            <person name="Nunn A."/>
            <person name="Chopra R."/>
            <person name="Nunn A."/>
            <person name="Contreras Garrido A."/>
        </authorList>
    </citation>
    <scope>NUCLEOTIDE SEQUENCE [LARGE SCALE GENOMIC DNA]</scope>
</reference>
<dbReference type="Gene3D" id="3.30.70.330">
    <property type="match status" value="1"/>
</dbReference>
<sequence length="159" mass="16589">MAGNIFRQPRALQASNAILQGNLSLTPSKLFVGGLSPTTDVDVLQEVFGKFGKIVNGSQQLNHFSIAVVVSDRETGVSRGFGYVTYDSIDAANKAIQYMNEQELDGRIIGVSQADSGGGGGRRGGYGGGRGRDGFGRGGFGRGGFGRGGFGRGGYSFVR</sequence>
<dbReference type="EMBL" id="OU466857">
    <property type="protein sequence ID" value="CAH2036963.1"/>
    <property type="molecule type" value="Genomic_DNA"/>
</dbReference>
<evidence type="ECO:0000256" key="2">
    <source>
        <dbReference type="PROSITE-ProRule" id="PRU00176"/>
    </source>
</evidence>